<organism evidence="3 4">
    <name type="scientific">Penicillium polonicum</name>
    <dbReference type="NCBI Taxonomy" id="60169"/>
    <lineage>
        <taxon>Eukaryota</taxon>
        <taxon>Fungi</taxon>
        <taxon>Dikarya</taxon>
        <taxon>Ascomycota</taxon>
        <taxon>Pezizomycotina</taxon>
        <taxon>Eurotiomycetes</taxon>
        <taxon>Eurotiomycetidae</taxon>
        <taxon>Eurotiales</taxon>
        <taxon>Aspergillaceae</taxon>
        <taxon>Penicillium</taxon>
    </lineage>
</organism>
<name>A0A1V6NT93_PENPO</name>
<dbReference type="Proteomes" id="UP000191408">
    <property type="component" value="Unassembled WGS sequence"/>
</dbReference>
<feature type="transmembrane region" description="Helical" evidence="2">
    <location>
        <begin position="20"/>
        <end position="37"/>
    </location>
</feature>
<keyword evidence="4" id="KW-1185">Reference proteome</keyword>
<proteinExistence type="predicted"/>
<evidence type="ECO:0000313" key="3">
    <source>
        <dbReference type="EMBL" id="OQD67941.1"/>
    </source>
</evidence>
<dbReference type="EMBL" id="MDYM01000003">
    <property type="protein sequence ID" value="OQD67941.1"/>
    <property type="molecule type" value="Genomic_DNA"/>
</dbReference>
<keyword evidence="2" id="KW-1133">Transmembrane helix</keyword>
<evidence type="ECO:0000313" key="4">
    <source>
        <dbReference type="Proteomes" id="UP000191408"/>
    </source>
</evidence>
<accession>A0A1V6NT93</accession>
<keyword evidence="2" id="KW-0812">Transmembrane</keyword>
<protein>
    <submittedName>
        <fullName evidence="3">Uncharacterized protein</fullName>
    </submittedName>
</protein>
<gene>
    <name evidence="3" type="ORF">PENPOL_c003G00933</name>
</gene>
<keyword evidence="2" id="KW-0472">Membrane</keyword>
<evidence type="ECO:0000256" key="1">
    <source>
        <dbReference type="SAM" id="Coils"/>
    </source>
</evidence>
<comment type="caution">
    <text evidence="3">The sequence shown here is derived from an EMBL/GenBank/DDBJ whole genome shotgun (WGS) entry which is preliminary data.</text>
</comment>
<dbReference type="AlphaFoldDB" id="A0A1V6NT93"/>
<sequence length="179" mass="19967">MTCTKPSSWMKDAHDLPKTVPLFAIIYSNYLFGQLLVGKIEKCPKRTEAQSCDDAIQSETARVAARGANSRAEILTLELGNSVQRAAEAERRATDAQQRALEAEQRALEAERRLSGWNSKFPATVLKPLSDPAFVRLHRENRVHTQDSSRLGQLLRSRCGLERSDSLESGKIVYGPTQK</sequence>
<evidence type="ECO:0000256" key="2">
    <source>
        <dbReference type="SAM" id="Phobius"/>
    </source>
</evidence>
<keyword evidence="1" id="KW-0175">Coiled coil</keyword>
<feature type="coiled-coil region" evidence="1">
    <location>
        <begin position="79"/>
        <end position="120"/>
    </location>
</feature>
<reference evidence="4" key="1">
    <citation type="journal article" date="2017" name="Nat. Microbiol.">
        <title>Global analysis of biosynthetic gene clusters reveals vast potential of secondary metabolite production in Penicillium species.</title>
        <authorList>
            <person name="Nielsen J.C."/>
            <person name="Grijseels S."/>
            <person name="Prigent S."/>
            <person name="Ji B."/>
            <person name="Dainat J."/>
            <person name="Nielsen K.F."/>
            <person name="Frisvad J.C."/>
            <person name="Workman M."/>
            <person name="Nielsen J."/>
        </authorList>
    </citation>
    <scope>NUCLEOTIDE SEQUENCE [LARGE SCALE GENOMIC DNA]</scope>
    <source>
        <strain evidence="4">IBT 4502</strain>
    </source>
</reference>